<reference evidence="1" key="1">
    <citation type="journal article" date="2021" name="Proc. Natl. Acad. Sci. U.S.A.">
        <title>A Catalog of Tens of Thousands of Viruses from Human Metagenomes Reveals Hidden Associations with Chronic Diseases.</title>
        <authorList>
            <person name="Tisza M.J."/>
            <person name="Buck C.B."/>
        </authorList>
    </citation>
    <scope>NUCLEOTIDE SEQUENCE</scope>
    <source>
        <strain evidence="1">Ct6F13</strain>
    </source>
</reference>
<name>A0A8S5LJ78_9CAUD</name>
<accession>A0A8S5LJ78</accession>
<evidence type="ECO:0000313" key="1">
    <source>
        <dbReference type="EMBL" id="DAD70078.1"/>
    </source>
</evidence>
<proteinExistence type="predicted"/>
<protein>
    <submittedName>
        <fullName evidence="1">Uncharacterized protein</fullName>
    </submittedName>
</protein>
<organism evidence="1">
    <name type="scientific">Myoviridae sp. ct6F13</name>
    <dbReference type="NCBI Taxonomy" id="2827602"/>
    <lineage>
        <taxon>Viruses</taxon>
        <taxon>Duplodnaviria</taxon>
        <taxon>Heunggongvirae</taxon>
        <taxon>Uroviricota</taxon>
        <taxon>Caudoviricetes</taxon>
    </lineage>
</organism>
<dbReference type="EMBL" id="BK015859">
    <property type="protein sequence ID" value="DAD70078.1"/>
    <property type="molecule type" value="Genomic_DNA"/>
</dbReference>
<sequence>MLLKVLPFHSFNSYPSTLIRYPTTLTAYHF</sequence>